<keyword evidence="3" id="KW-0812">Transmembrane</keyword>
<evidence type="ECO:0000256" key="5">
    <source>
        <dbReference type="ARBA" id="ARBA00023136"/>
    </source>
</evidence>
<name>A0A7S1UNM3_9STRA</name>
<protein>
    <recommendedName>
        <fullName evidence="9">EamA domain-containing protein</fullName>
    </recommendedName>
</protein>
<dbReference type="SUPFAM" id="SSF103481">
    <property type="entry name" value="Multidrug resistance efflux transporter EmrE"/>
    <property type="match status" value="1"/>
</dbReference>
<keyword evidence="5" id="KW-0472">Membrane</keyword>
<dbReference type="EMBL" id="HBGK01004922">
    <property type="protein sequence ID" value="CAD9273708.1"/>
    <property type="molecule type" value="Transcribed_RNA"/>
</dbReference>
<feature type="chain" id="PRO_5031110993" description="EamA domain-containing protein" evidence="7">
    <location>
        <begin position="18"/>
        <end position="153"/>
    </location>
</feature>
<feature type="region of interest" description="Disordered" evidence="6">
    <location>
        <begin position="131"/>
        <end position="153"/>
    </location>
</feature>
<dbReference type="Pfam" id="PF10639">
    <property type="entry name" value="TMEM234"/>
    <property type="match status" value="1"/>
</dbReference>
<evidence type="ECO:0008006" key="9">
    <source>
        <dbReference type="Google" id="ProtNLM"/>
    </source>
</evidence>
<evidence type="ECO:0000256" key="3">
    <source>
        <dbReference type="ARBA" id="ARBA00022692"/>
    </source>
</evidence>
<evidence type="ECO:0000313" key="8">
    <source>
        <dbReference type="EMBL" id="CAD9273708.1"/>
    </source>
</evidence>
<dbReference type="PANTHER" id="PTHR28668:SF1">
    <property type="entry name" value="TRANSMEMBRANE PROTEIN 234"/>
    <property type="match status" value="1"/>
</dbReference>
<dbReference type="InterPro" id="IPR018908">
    <property type="entry name" value="TMEM234"/>
</dbReference>
<sequence length="153" mass="16406">MELKIILSLILVGAFWGCTNPLLRKGSTAEATDAAEGEHSSSSLLTTLSRFRNWKVWLPYLLNQSGSLLYYVLLANSDLTLAVPICNALSLVFSMGTSHLLGERVDKPLRAGLGAAMVMMGVTLCVTKTSGSEGESVREEEEVTAGQGSLQEL</sequence>
<evidence type="ECO:0000256" key="6">
    <source>
        <dbReference type="SAM" id="MobiDB-lite"/>
    </source>
</evidence>
<keyword evidence="4" id="KW-1133">Transmembrane helix</keyword>
<dbReference type="InterPro" id="IPR037185">
    <property type="entry name" value="EmrE-like"/>
</dbReference>
<accession>A0A7S1UNM3</accession>
<evidence type="ECO:0000256" key="2">
    <source>
        <dbReference type="ARBA" id="ARBA00005977"/>
    </source>
</evidence>
<dbReference type="PANTHER" id="PTHR28668">
    <property type="entry name" value="TRANSMEMBRANE PROTEIN 234"/>
    <property type="match status" value="1"/>
</dbReference>
<comment type="subcellular location">
    <subcellularLocation>
        <location evidence="1">Membrane</location>
        <topology evidence="1">Multi-pass membrane protein</topology>
    </subcellularLocation>
</comment>
<evidence type="ECO:0000256" key="1">
    <source>
        <dbReference type="ARBA" id="ARBA00004141"/>
    </source>
</evidence>
<comment type="similarity">
    <text evidence="2">Belongs to the TMEM234 family.</text>
</comment>
<gene>
    <name evidence="8" type="ORF">GOCE00092_LOCUS2616</name>
</gene>
<evidence type="ECO:0000256" key="4">
    <source>
        <dbReference type="ARBA" id="ARBA00022989"/>
    </source>
</evidence>
<organism evidence="8">
    <name type="scientific">Grammatophora oceanica</name>
    <dbReference type="NCBI Taxonomy" id="210454"/>
    <lineage>
        <taxon>Eukaryota</taxon>
        <taxon>Sar</taxon>
        <taxon>Stramenopiles</taxon>
        <taxon>Ochrophyta</taxon>
        <taxon>Bacillariophyta</taxon>
        <taxon>Fragilariophyceae</taxon>
        <taxon>Fragilariophycidae</taxon>
        <taxon>Rhabdonematales</taxon>
        <taxon>Grammatophoraceae</taxon>
        <taxon>Grammatophora</taxon>
    </lineage>
</organism>
<dbReference type="GO" id="GO:0016020">
    <property type="term" value="C:membrane"/>
    <property type="evidence" value="ECO:0007669"/>
    <property type="project" value="UniProtKB-SubCell"/>
</dbReference>
<feature type="signal peptide" evidence="7">
    <location>
        <begin position="1"/>
        <end position="17"/>
    </location>
</feature>
<keyword evidence="7" id="KW-0732">Signal</keyword>
<dbReference type="AlphaFoldDB" id="A0A7S1UNM3"/>
<reference evidence="8" key="1">
    <citation type="submission" date="2021-01" db="EMBL/GenBank/DDBJ databases">
        <authorList>
            <person name="Corre E."/>
            <person name="Pelletier E."/>
            <person name="Niang G."/>
            <person name="Scheremetjew M."/>
            <person name="Finn R."/>
            <person name="Kale V."/>
            <person name="Holt S."/>
            <person name="Cochrane G."/>
            <person name="Meng A."/>
            <person name="Brown T."/>
            <person name="Cohen L."/>
        </authorList>
    </citation>
    <scope>NUCLEOTIDE SEQUENCE</scope>
    <source>
        <strain evidence="8">CCMP 410</strain>
    </source>
</reference>
<proteinExistence type="inferred from homology"/>
<evidence type="ECO:0000256" key="7">
    <source>
        <dbReference type="SAM" id="SignalP"/>
    </source>
</evidence>